<dbReference type="AlphaFoldDB" id="Q4DIN2"/>
<dbReference type="InParanoid" id="Q4DIN2"/>
<feature type="transmembrane region" description="Helical" evidence="1">
    <location>
        <begin position="26"/>
        <end position="48"/>
    </location>
</feature>
<keyword evidence="1" id="KW-1133">Transmembrane helix</keyword>
<comment type="caution">
    <text evidence="2">The sequence shown here is derived from an EMBL/GenBank/DDBJ whole genome shotgun (WGS) entry which is preliminary data.</text>
</comment>
<accession>Q4DIN2</accession>
<reference evidence="2 3" key="1">
    <citation type="journal article" date="2005" name="Science">
        <title>The genome sequence of Trypanosoma cruzi, etiologic agent of Chagas disease.</title>
        <authorList>
            <person name="El-Sayed N.M."/>
            <person name="Myler P.J."/>
            <person name="Bartholomeu D.C."/>
            <person name="Nilsson D."/>
            <person name="Aggarwal G."/>
            <person name="Tran A.N."/>
            <person name="Ghedin E."/>
            <person name="Worthey E.A."/>
            <person name="Delcher A.L."/>
            <person name="Blandin G."/>
            <person name="Westenberger S.J."/>
            <person name="Caler E."/>
            <person name="Cerqueira G.C."/>
            <person name="Branche C."/>
            <person name="Haas B."/>
            <person name="Anupama A."/>
            <person name="Arner E."/>
            <person name="Aslund L."/>
            <person name="Attipoe P."/>
            <person name="Bontempi E."/>
            <person name="Bringaud F."/>
            <person name="Burton P."/>
            <person name="Cadag E."/>
            <person name="Campbell D.A."/>
            <person name="Carrington M."/>
            <person name="Crabtree J."/>
            <person name="Darban H."/>
            <person name="da Silveira J.F."/>
            <person name="de Jong P."/>
            <person name="Edwards K."/>
            <person name="Englund P.T."/>
            <person name="Fazelina G."/>
            <person name="Feldblyum T."/>
            <person name="Ferella M."/>
            <person name="Frasch A.C."/>
            <person name="Gull K."/>
            <person name="Horn D."/>
            <person name="Hou L."/>
            <person name="Huang Y."/>
            <person name="Kindlund E."/>
            <person name="Klingbeil M."/>
            <person name="Kluge S."/>
            <person name="Koo H."/>
            <person name="Lacerda D."/>
            <person name="Levin M.J."/>
            <person name="Lorenzi H."/>
            <person name="Louie T."/>
            <person name="Machado C.R."/>
            <person name="McCulloch R."/>
            <person name="McKenna A."/>
            <person name="Mizuno Y."/>
            <person name="Mottram J.C."/>
            <person name="Nelson S."/>
            <person name="Ochaya S."/>
            <person name="Osoegawa K."/>
            <person name="Pai G."/>
            <person name="Parsons M."/>
            <person name="Pentony M."/>
            <person name="Pettersson U."/>
            <person name="Pop M."/>
            <person name="Ramirez J.L."/>
            <person name="Rinta J."/>
            <person name="Robertson L."/>
            <person name="Salzberg S.L."/>
            <person name="Sanchez D.O."/>
            <person name="Seyler A."/>
            <person name="Sharma R."/>
            <person name="Shetty J."/>
            <person name="Simpson A.J."/>
            <person name="Sisk E."/>
            <person name="Tammi M.T."/>
            <person name="Tarleton R."/>
            <person name="Teixeira S."/>
            <person name="Van Aken S."/>
            <person name="Vogt C."/>
            <person name="Ward P.N."/>
            <person name="Wickstead B."/>
            <person name="Wortman J."/>
            <person name="White O."/>
            <person name="Fraser C.M."/>
            <person name="Stuart K.D."/>
            <person name="Andersson B."/>
        </authorList>
    </citation>
    <scope>NUCLEOTIDE SEQUENCE [LARGE SCALE GENOMIC DNA]</scope>
    <source>
        <strain evidence="2 3">CL Brener</strain>
    </source>
</reference>
<protein>
    <submittedName>
        <fullName evidence="2">Uncharacterized protein</fullName>
    </submittedName>
</protein>
<proteinExistence type="predicted"/>
<keyword evidence="1" id="KW-0472">Membrane</keyword>
<dbReference type="Proteomes" id="UP000002296">
    <property type="component" value="Unassembled WGS sequence"/>
</dbReference>
<sequence length="231" mass="26294">MKCESCVDTRELNGRNKYIFTSAGRIYKCFFICFFFASRCFFAFFCFFCEREKFVGASFFFYFNFICFHFFFFFIIFNFYFCKRIAGCRWLGCRVMFRFGCLLLSFLLFLSCTSAACLSVSLHVRGSLLVFFFLCVCAGTHTTAGRTCCSAVVCSSCSRCGQLRVAAAASLRGNEEKEGRGSESAPWFSSPAGMLRGVWRYCFEAPHHHARGRGTEWKTSSFLCVCCCGCG</sequence>
<evidence type="ECO:0000313" key="2">
    <source>
        <dbReference type="EMBL" id="EAN92386.1"/>
    </source>
</evidence>
<dbReference type="GeneID" id="3545740"/>
<feature type="transmembrane region" description="Helical" evidence="1">
    <location>
        <begin position="102"/>
        <end position="122"/>
    </location>
</feature>
<gene>
    <name evidence="2" type="ORF">Tc00.1047053509777.21</name>
</gene>
<dbReference type="EMBL" id="AAHK01000439">
    <property type="protein sequence ID" value="EAN92386.1"/>
    <property type="molecule type" value="Genomic_DNA"/>
</dbReference>
<dbReference type="PaxDb" id="353153-Q4DIN2"/>
<organism evidence="2 3">
    <name type="scientific">Trypanosoma cruzi (strain CL Brener)</name>
    <dbReference type="NCBI Taxonomy" id="353153"/>
    <lineage>
        <taxon>Eukaryota</taxon>
        <taxon>Discoba</taxon>
        <taxon>Euglenozoa</taxon>
        <taxon>Kinetoplastea</taxon>
        <taxon>Metakinetoplastina</taxon>
        <taxon>Trypanosomatida</taxon>
        <taxon>Trypanosomatidae</taxon>
        <taxon>Trypanosoma</taxon>
        <taxon>Schizotrypanum</taxon>
    </lineage>
</organism>
<keyword evidence="3" id="KW-1185">Reference proteome</keyword>
<evidence type="ECO:0000313" key="3">
    <source>
        <dbReference type="Proteomes" id="UP000002296"/>
    </source>
</evidence>
<feature type="transmembrane region" description="Helical" evidence="1">
    <location>
        <begin position="60"/>
        <end position="81"/>
    </location>
</feature>
<evidence type="ECO:0000256" key="1">
    <source>
        <dbReference type="SAM" id="Phobius"/>
    </source>
</evidence>
<keyword evidence="1" id="KW-0812">Transmembrane</keyword>
<name>Q4DIN2_TRYCC</name>
<dbReference type="RefSeq" id="XP_814237.1">
    <property type="nucleotide sequence ID" value="XM_809144.1"/>
</dbReference>
<dbReference type="KEGG" id="tcr:509777.21"/>